<accession>A0A285IJI3</accession>
<organism evidence="9 10">
    <name type="scientific">Pseudooceanicola antarcticus</name>
    <dbReference type="NCBI Taxonomy" id="1247613"/>
    <lineage>
        <taxon>Bacteria</taxon>
        <taxon>Pseudomonadati</taxon>
        <taxon>Pseudomonadota</taxon>
        <taxon>Alphaproteobacteria</taxon>
        <taxon>Rhodobacterales</taxon>
        <taxon>Paracoccaceae</taxon>
        <taxon>Pseudooceanicola</taxon>
    </lineage>
</organism>
<evidence type="ECO:0000256" key="3">
    <source>
        <dbReference type="ARBA" id="ARBA00012663"/>
    </source>
</evidence>
<feature type="active site" description="Proton donor" evidence="6">
    <location>
        <position position="448"/>
    </location>
</feature>
<dbReference type="PANTHER" id="PTHR22600:SF57">
    <property type="entry name" value="BETA-N-ACETYLHEXOSAMINIDASE"/>
    <property type="match status" value="1"/>
</dbReference>
<protein>
    <recommendedName>
        <fullName evidence="3">beta-N-acetylhexosaminidase</fullName>
        <ecNumber evidence="3">3.2.1.52</ecNumber>
    </recommendedName>
    <alternativeName>
        <fullName evidence="5">Beta-N-acetylhexosaminidase</fullName>
    </alternativeName>
</protein>
<gene>
    <name evidence="8" type="ORF">CVM39_10150</name>
    <name evidence="9" type="ORF">SAMN06297129_1339</name>
</gene>
<dbReference type="PANTHER" id="PTHR22600">
    <property type="entry name" value="BETA-HEXOSAMINIDASE"/>
    <property type="match status" value="1"/>
</dbReference>
<reference evidence="9 10" key="1">
    <citation type="submission" date="2017-09" db="EMBL/GenBank/DDBJ databases">
        <authorList>
            <person name="Ehlers B."/>
            <person name="Leendertz F.H."/>
        </authorList>
    </citation>
    <scope>NUCLEOTIDE SEQUENCE [LARGE SCALE GENOMIC DNA]</scope>
    <source>
        <strain evidence="9 10">CGMCC 1.12662</strain>
    </source>
</reference>
<dbReference type="InterPro" id="IPR015883">
    <property type="entry name" value="Glyco_hydro_20_cat"/>
</dbReference>
<keyword evidence="11" id="KW-1185">Reference proteome</keyword>
<dbReference type="InterPro" id="IPR025705">
    <property type="entry name" value="Beta_hexosaminidase_sua/sub"/>
</dbReference>
<dbReference type="InterPro" id="IPR017853">
    <property type="entry name" value="GH"/>
</dbReference>
<comment type="similarity">
    <text evidence="2">Belongs to the glycosyl hydrolase 20 family.</text>
</comment>
<proteinExistence type="inferred from homology"/>
<evidence type="ECO:0000313" key="11">
    <source>
        <dbReference type="Proteomes" id="UP000231702"/>
    </source>
</evidence>
<dbReference type="Pfam" id="PF00728">
    <property type="entry name" value="Glyco_hydro_20"/>
    <property type="match status" value="1"/>
</dbReference>
<dbReference type="SUPFAM" id="SSF51445">
    <property type="entry name" value="(Trans)glycosidases"/>
    <property type="match status" value="1"/>
</dbReference>
<reference evidence="8 11" key="2">
    <citation type="journal article" date="2018" name="Int. J. Syst. Evol. Microbiol.">
        <title>Pseudooceanicola lipolyticus sp. nov., a marine alphaproteobacterium, reclassification of Oceanicola flagellatus as Pseudooceanicola flagellatus comb. nov. and emended description of the genus Pseudooceanicola.</title>
        <authorList>
            <person name="Huang M.-M."/>
            <person name="Guo L.-L."/>
            <person name="Wu Y.-H."/>
            <person name="Lai Q.-L."/>
            <person name="Shao Z.-Z."/>
            <person name="Wang C.-S."/>
            <person name="Wu M."/>
            <person name="Xu X.-W."/>
        </authorList>
    </citation>
    <scope>NUCLEOTIDE SEQUENCE [LARGE SCALE GENOMIC DNA]</scope>
    <source>
        <strain evidence="8 11">Ar-45</strain>
    </source>
</reference>
<dbReference type="GO" id="GO:0030203">
    <property type="term" value="P:glycosaminoglycan metabolic process"/>
    <property type="evidence" value="ECO:0007669"/>
    <property type="project" value="TreeGrafter"/>
</dbReference>
<evidence type="ECO:0000256" key="2">
    <source>
        <dbReference type="ARBA" id="ARBA00006285"/>
    </source>
</evidence>
<dbReference type="InterPro" id="IPR029018">
    <property type="entry name" value="Hex-like_dom2"/>
</dbReference>
<evidence type="ECO:0000313" key="8">
    <source>
        <dbReference type="EMBL" id="PJE28816.1"/>
    </source>
</evidence>
<evidence type="ECO:0000256" key="1">
    <source>
        <dbReference type="ARBA" id="ARBA00001231"/>
    </source>
</evidence>
<sequence length="638" mass="70366">MSSYRLENTWSPEPAPFGTLKVTLWNLSETPLSDFRLAYTSLTRAMKPFTVSGAELELRDANYHRYAPPADLVVAPGESWSFEVTNLNRDPRHITDGAKSAILTLDPAGAKTHVEVEVSDLYPEGRELVEPGPLLPEGKLTEPYAILPWPAALELEAGETPLALCPAPGASREALAAFSQVEALHRRLYPEARTVLSMVPMPGTRAVAIEMGGDFAEGAYALEIAEVITLKAADDDGIRHGLIVLAQMLHGATVDAASFRFPASGTITDAPRYGWRGSHLDVSRQFWDAADVTRFLDILAWHRMNIFHWHLTDDEGWRMEVKAYPQLTEAGATRGPDALLTPQLGNGVDEVHGHYTQDQIRDVVAHAGALGITVVPEVDIPGHCTAALAVIPELADPQEAPESYHSVQGFANNALNPAREETYDFLAKLFDEMVELFPAKYLHIGGDEVADGSWLNSHYARLLMEKEGLSGTFELQSYFMRRVAGMLAERGRVLAGWNEVAHGGGVDPEGTLLMAWEKPEVGIELAKEGYDVVMTPGQAYYLDMAQAEEWLEPGAAWAGTSTPVHSYTYEAEGEFPEELRPRLKGIQACIWCEHFTSRAYFNRLVFPRLCGVAEAAWTPKERKDLHRYAAIVKLHPAF</sequence>
<name>A0A285IJI3_9RHOB</name>
<dbReference type="GO" id="GO:0004563">
    <property type="term" value="F:beta-N-acetylhexosaminidase activity"/>
    <property type="evidence" value="ECO:0007669"/>
    <property type="project" value="UniProtKB-EC"/>
</dbReference>
<dbReference type="SUPFAM" id="SSF55545">
    <property type="entry name" value="beta-N-acetylhexosaminidase-like domain"/>
    <property type="match status" value="1"/>
</dbReference>
<dbReference type="Proteomes" id="UP000231702">
    <property type="component" value="Unassembled WGS sequence"/>
</dbReference>
<dbReference type="RefSeq" id="WP_097145092.1">
    <property type="nucleotide sequence ID" value="NZ_OBEA01000002.1"/>
</dbReference>
<dbReference type="CDD" id="cd06563">
    <property type="entry name" value="GH20_chitobiase-like"/>
    <property type="match status" value="1"/>
</dbReference>
<dbReference type="EMBL" id="OBEA01000002">
    <property type="protein sequence ID" value="SNY48149.1"/>
    <property type="molecule type" value="Genomic_DNA"/>
</dbReference>
<dbReference type="GO" id="GO:0005975">
    <property type="term" value="P:carbohydrate metabolic process"/>
    <property type="evidence" value="ECO:0007669"/>
    <property type="project" value="InterPro"/>
</dbReference>
<dbReference type="Proteomes" id="UP000231655">
    <property type="component" value="Unassembled WGS sequence"/>
</dbReference>
<evidence type="ECO:0000313" key="9">
    <source>
        <dbReference type="EMBL" id="SNY48149.1"/>
    </source>
</evidence>
<evidence type="ECO:0000313" key="10">
    <source>
        <dbReference type="Proteomes" id="UP000231655"/>
    </source>
</evidence>
<evidence type="ECO:0000256" key="6">
    <source>
        <dbReference type="PIRSR" id="PIRSR625705-1"/>
    </source>
</evidence>
<dbReference type="GO" id="GO:0016020">
    <property type="term" value="C:membrane"/>
    <property type="evidence" value="ECO:0007669"/>
    <property type="project" value="TreeGrafter"/>
</dbReference>
<keyword evidence="4" id="KW-0378">Hydrolase</keyword>
<dbReference type="EMBL" id="PGTD01000016">
    <property type="protein sequence ID" value="PJE28816.1"/>
    <property type="molecule type" value="Genomic_DNA"/>
</dbReference>
<dbReference type="EC" id="3.2.1.52" evidence="3"/>
<dbReference type="AlphaFoldDB" id="A0A285IJI3"/>
<dbReference type="PRINTS" id="PR00738">
    <property type="entry name" value="GLHYDRLASE20"/>
</dbReference>
<dbReference type="Gene3D" id="3.20.20.80">
    <property type="entry name" value="Glycosidases"/>
    <property type="match status" value="1"/>
</dbReference>
<evidence type="ECO:0000256" key="4">
    <source>
        <dbReference type="ARBA" id="ARBA00022801"/>
    </source>
</evidence>
<evidence type="ECO:0000259" key="7">
    <source>
        <dbReference type="Pfam" id="PF00728"/>
    </source>
</evidence>
<dbReference type="OrthoDB" id="9763537at2"/>
<dbReference type="Gene3D" id="3.30.379.10">
    <property type="entry name" value="Chitobiase/beta-hexosaminidase domain 2-like"/>
    <property type="match status" value="1"/>
</dbReference>
<comment type="catalytic activity">
    <reaction evidence="1">
        <text>Hydrolysis of terminal non-reducing N-acetyl-D-hexosamine residues in N-acetyl-beta-D-hexosaminides.</text>
        <dbReference type="EC" id="3.2.1.52"/>
    </reaction>
</comment>
<evidence type="ECO:0000256" key="5">
    <source>
        <dbReference type="ARBA" id="ARBA00030512"/>
    </source>
</evidence>
<feature type="domain" description="Glycoside hydrolase family 20 catalytic" evidence="7">
    <location>
        <begin position="273"/>
        <end position="619"/>
    </location>
</feature>